<organism evidence="2">
    <name type="scientific">Prunus dulcis</name>
    <name type="common">Almond</name>
    <name type="synonym">Amygdalus dulcis</name>
    <dbReference type="NCBI Taxonomy" id="3755"/>
    <lineage>
        <taxon>Eukaryota</taxon>
        <taxon>Viridiplantae</taxon>
        <taxon>Streptophyta</taxon>
        <taxon>Embryophyta</taxon>
        <taxon>Tracheophyta</taxon>
        <taxon>Spermatophyta</taxon>
        <taxon>Magnoliopsida</taxon>
        <taxon>eudicotyledons</taxon>
        <taxon>Gunneridae</taxon>
        <taxon>Pentapetalae</taxon>
        <taxon>rosids</taxon>
        <taxon>fabids</taxon>
        <taxon>Rosales</taxon>
        <taxon>Rosaceae</taxon>
        <taxon>Amygdaloideae</taxon>
        <taxon>Amygdaleae</taxon>
        <taxon>Prunus</taxon>
    </lineage>
</organism>
<dbReference type="AlphaFoldDB" id="A0A4Y1R1R4"/>
<reference evidence="2" key="1">
    <citation type="journal article" date="2019" name="Science">
        <title>Mutation of a bHLH transcription factor allowed almond domestication.</title>
        <authorList>
            <person name="Sanchez-Perez R."/>
            <person name="Pavan S."/>
            <person name="Mazzeo R."/>
            <person name="Moldovan C."/>
            <person name="Aiese Cigliano R."/>
            <person name="Del Cueto J."/>
            <person name="Ricciardi F."/>
            <person name="Lotti C."/>
            <person name="Ricciardi L."/>
            <person name="Dicenta F."/>
            <person name="Lopez-Marques R.L."/>
            <person name="Lindberg Moller B."/>
        </authorList>
    </citation>
    <scope>NUCLEOTIDE SEQUENCE</scope>
</reference>
<evidence type="ECO:0000256" key="1">
    <source>
        <dbReference type="SAM" id="MobiDB-lite"/>
    </source>
</evidence>
<name>A0A4Y1R1R4_PRUDU</name>
<evidence type="ECO:0000313" key="2">
    <source>
        <dbReference type="EMBL" id="BBG97983.1"/>
    </source>
</evidence>
<accession>A0A4Y1R1R4</accession>
<protein>
    <submittedName>
        <fullName evidence="2">Uncharacterized protein</fullName>
    </submittedName>
</protein>
<feature type="region of interest" description="Disordered" evidence="1">
    <location>
        <begin position="59"/>
        <end position="82"/>
    </location>
</feature>
<gene>
    <name evidence="2" type="ORF">Prudu_007268</name>
</gene>
<proteinExistence type="predicted"/>
<dbReference type="EMBL" id="AP019298">
    <property type="protein sequence ID" value="BBG97983.1"/>
    <property type="molecule type" value="Genomic_DNA"/>
</dbReference>
<sequence>MDSPQTRKAGLNLPTGMSETSLRLESFSGSFGRYRTCLPPPSPRLAATDSYLADLPRGFTHLGSMTRPRPSKKAATRPMPGC</sequence>